<dbReference type="SUPFAM" id="SSF48013">
    <property type="entry name" value="NusB-like"/>
    <property type="match status" value="1"/>
</dbReference>
<dbReference type="PANTHER" id="PTHR11078:SF3">
    <property type="entry name" value="ANTITERMINATION NUSB DOMAIN-CONTAINING PROTEIN"/>
    <property type="match status" value="1"/>
</dbReference>
<dbReference type="GO" id="GO:0031564">
    <property type="term" value="P:transcription antitermination"/>
    <property type="evidence" value="ECO:0007669"/>
    <property type="project" value="UniProtKB-KW"/>
</dbReference>
<dbReference type="Proteomes" id="UP000033966">
    <property type="component" value="Unassembled WGS sequence"/>
</dbReference>
<gene>
    <name evidence="6" type="primary">nusB</name>
    <name evidence="8" type="ORF">UW92_C0021G0021</name>
</gene>
<dbReference type="Gene3D" id="1.10.940.10">
    <property type="entry name" value="NusB-like"/>
    <property type="match status" value="1"/>
</dbReference>
<sequence>MGKNGSTHFCFFVFSCSLEFGGHASATFSFASKNIFGILISFVMATRHLARTIILQSLYEWDFYHKNADLIKIVERNLTEFGPGIDEPDFVWRIVKGVIEHLPEIDTLIARVAPEWPIEQIAIVDRNILRIGLYELLHADKNEVPSKVAINEAIELAKNYGGQNSSRFTNGVLGTVYREMEASEAAKV</sequence>
<comment type="similarity">
    <text evidence="1 6">Belongs to the NusB family.</text>
</comment>
<comment type="caution">
    <text evidence="8">The sequence shown here is derived from an EMBL/GenBank/DDBJ whole genome shotgun (WGS) entry which is preliminary data.</text>
</comment>
<evidence type="ECO:0000256" key="6">
    <source>
        <dbReference type="HAMAP-Rule" id="MF_00073"/>
    </source>
</evidence>
<evidence type="ECO:0000256" key="2">
    <source>
        <dbReference type="ARBA" id="ARBA00022814"/>
    </source>
</evidence>
<dbReference type="GO" id="GO:0006353">
    <property type="term" value="P:DNA-templated transcription termination"/>
    <property type="evidence" value="ECO:0007669"/>
    <property type="project" value="UniProtKB-UniRule"/>
</dbReference>
<proteinExistence type="inferred from homology"/>
<dbReference type="PANTHER" id="PTHR11078">
    <property type="entry name" value="N UTILIZATION SUBSTANCE PROTEIN B-RELATED"/>
    <property type="match status" value="1"/>
</dbReference>
<reference evidence="8 9" key="1">
    <citation type="journal article" date="2015" name="Nature">
        <title>rRNA introns, odd ribosomes, and small enigmatic genomes across a large radiation of phyla.</title>
        <authorList>
            <person name="Brown C.T."/>
            <person name="Hug L.A."/>
            <person name="Thomas B.C."/>
            <person name="Sharon I."/>
            <person name="Castelle C.J."/>
            <person name="Singh A."/>
            <person name="Wilkins M.J."/>
            <person name="Williams K.H."/>
            <person name="Banfield J.F."/>
        </authorList>
    </citation>
    <scope>NUCLEOTIDE SEQUENCE [LARGE SCALE GENOMIC DNA]</scope>
</reference>
<comment type="function">
    <text evidence="6">Involved in transcription antitermination. Required for transcription of ribosomal RNA (rRNA) genes. Binds specifically to the boxA antiterminator sequence of the ribosomal RNA (rrn) operons.</text>
</comment>
<evidence type="ECO:0000256" key="1">
    <source>
        <dbReference type="ARBA" id="ARBA00005952"/>
    </source>
</evidence>
<dbReference type="GO" id="GO:0003723">
    <property type="term" value="F:RNA binding"/>
    <property type="evidence" value="ECO:0007669"/>
    <property type="project" value="UniProtKB-UniRule"/>
</dbReference>
<evidence type="ECO:0000256" key="3">
    <source>
        <dbReference type="ARBA" id="ARBA00022884"/>
    </source>
</evidence>
<name>A0A0G1L582_9BACT</name>
<protein>
    <recommendedName>
        <fullName evidence="6">Transcription antitermination protein NusB</fullName>
    </recommendedName>
    <alternativeName>
        <fullName evidence="6">Antitermination factor NusB</fullName>
    </alternativeName>
</protein>
<dbReference type="PATRIC" id="fig|1618662.3.peg.433"/>
<keyword evidence="4 6" id="KW-0805">Transcription regulation</keyword>
<evidence type="ECO:0000256" key="4">
    <source>
        <dbReference type="ARBA" id="ARBA00023015"/>
    </source>
</evidence>
<keyword evidence="5 6" id="KW-0804">Transcription</keyword>
<evidence type="ECO:0000256" key="5">
    <source>
        <dbReference type="ARBA" id="ARBA00023163"/>
    </source>
</evidence>
<dbReference type="AlphaFoldDB" id="A0A0G1L582"/>
<evidence type="ECO:0000259" key="7">
    <source>
        <dbReference type="Pfam" id="PF01029"/>
    </source>
</evidence>
<evidence type="ECO:0000313" key="9">
    <source>
        <dbReference type="Proteomes" id="UP000033966"/>
    </source>
</evidence>
<dbReference type="PROSITE" id="PS51257">
    <property type="entry name" value="PROKAR_LIPOPROTEIN"/>
    <property type="match status" value="1"/>
</dbReference>
<keyword evidence="3 6" id="KW-0694">RNA-binding</keyword>
<organism evidence="8 9">
    <name type="scientific">Candidatus Jorgensenbacteria bacterium GW2011_GWA2_45_13</name>
    <dbReference type="NCBI Taxonomy" id="1618662"/>
    <lineage>
        <taxon>Bacteria</taxon>
        <taxon>Candidatus Joergenseniibacteriota</taxon>
    </lineage>
</organism>
<accession>A0A0G1L582</accession>
<dbReference type="InterPro" id="IPR035926">
    <property type="entry name" value="NusB-like_sf"/>
</dbReference>
<dbReference type="NCBIfam" id="TIGR01951">
    <property type="entry name" value="nusB"/>
    <property type="match status" value="1"/>
</dbReference>
<keyword evidence="2 6" id="KW-0889">Transcription antitermination</keyword>
<dbReference type="Pfam" id="PF01029">
    <property type="entry name" value="NusB"/>
    <property type="match status" value="1"/>
</dbReference>
<dbReference type="InterPro" id="IPR006027">
    <property type="entry name" value="NusB_RsmB_TIM44"/>
</dbReference>
<feature type="domain" description="NusB/RsmB/TIM44" evidence="7">
    <location>
        <begin position="50"/>
        <end position="178"/>
    </location>
</feature>
<dbReference type="EMBL" id="LCKF01000021">
    <property type="protein sequence ID" value="KKT90973.1"/>
    <property type="molecule type" value="Genomic_DNA"/>
</dbReference>
<dbReference type="GO" id="GO:0005829">
    <property type="term" value="C:cytosol"/>
    <property type="evidence" value="ECO:0007669"/>
    <property type="project" value="TreeGrafter"/>
</dbReference>
<dbReference type="HAMAP" id="MF_00073">
    <property type="entry name" value="NusB"/>
    <property type="match status" value="1"/>
</dbReference>
<dbReference type="InterPro" id="IPR011605">
    <property type="entry name" value="NusB_fam"/>
</dbReference>
<evidence type="ECO:0000313" key="8">
    <source>
        <dbReference type="EMBL" id="KKT90973.1"/>
    </source>
</evidence>